<gene>
    <name evidence="3" type="ORF">AAFF_G00187040</name>
</gene>
<dbReference type="InterPro" id="IPR039888">
    <property type="entry name" value="Melted-like"/>
</dbReference>
<evidence type="ECO:0000256" key="2">
    <source>
        <dbReference type="ARBA" id="ARBA00023136"/>
    </source>
</evidence>
<accession>A0AAD7SXS3</accession>
<reference evidence="3" key="1">
    <citation type="journal article" date="2023" name="Science">
        <title>Genome structures resolve the early diversification of teleost fishes.</title>
        <authorList>
            <person name="Parey E."/>
            <person name="Louis A."/>
            <person name="Montfort J."/>
            <person name="Bouchez O."/>
            <person name="Roques C."/>
            <person name="Iampietro C."/>
            <person name="Lluch J."/>
            <person name="Castinel A."/>
            <person name="Donnadieu C."/>
            <person name="Desvignes T."/>
            <person name="Floi Bucao C."/>
            <person name="Jouanno E."/>
            <person name="Wen M."/>
            <person name="Mejri S."/>
            <person name="Dirks R."/>
            <person name="Jansen H."/>
            <person name="Henkel C."/>
            <person name="Chen W.J."/>
            <person name="Zahm M."/>
            <person name="Cabau C."/>
            <person name="Klopp C."/>
            <person name="Thompson A.W."/>
            <person name="Robinson-Rechavi M."/>
            <person name="Braasch I."/>
            <person name="Lecointre G."/>
            <person name="Bobe J."/>
            <person name="Postlethwait J.H."/>
            <person name="Berthelot C."/>
            <person name="Roest Crollius H."/>
            <person name="Guiguen Y."/>
        </authorList>
    </citation>
    <scope>NUCLEOTIDE SEQUENCE</scope>
    <source>
        <strain evidence="3">NC1722</strain>
    </source>
</reference>
<dbReference type="GO" id="GO:0010314">
    <property type="term" value="F:phosphatidylinositol-5-phosphate binding"/>
    <property type="evidence" value="ECO:0007669"/>
    <property type="project" value="TreeGrafter"/>
</dbReference>
<evidence type="ECO:0000313" key="4">
    <source>
        <dbReference type="Proteomes" id="UP001221898"/>
    </source>
</evidence>
<sequence length="171" mass="18709">MLLRVLPSVYRKQPDAIHLHIRELTAMMSQLEQPEQQHLLRLLQMVAKQHPLVLSSLVPPLVGYLNNPVLNDSVLTVLVDVSQASPASLSSFLPKLRAVGQQFPALLGHIAKIHGAVGLTDEEQAHSSLVYLVSLLASMEHSIHHTLLLEIRALTDRFSSILGAAARTSTA</sequence>
<dbReference type="GO" id="GO:0012505">
    <property type="term" value="C:endomembrane system"/>
    <property type="evidence" value="ECO:0007669"/>
    <property type="project" value="UniProtKB-SubCell"/>
</dbReference>
<dbReference type="Gene3D" id="1.25.10.10">
    <property type="entry name" value="Leucine-rich Repeat Variant"/>
    <property type="match status" value="1"/>
</dbReference>
<dbReference type="Proteomes" id="UP001221898">
    <property type="component" value="Unassembled WGS sequence"/>
</dbReference>
<dbReference type="GO" id="GO:0009966">
    <property type="term" value="P:regulation of signal transduction"/>
    <property type="evidence" value="ECO:0007669"/>
    <property type="project" value="TreeGrafter"/>
</dbReference>
<keyword evidence="2" id="KW-0472">Membrane</keyword>
<dbReference type="AlphaFoldDB" id="A0AAD7SXS3"/>
<name>A0AAD7SXS3_9TELE</name>
<evidence type="ECO:0000256" key="1">
    <source>
        <dbReference type="ARBA" id="ARBA00004184"/>
    </source>
</evidence>
<protein>
    <submittedName>
        <fullName evidence="3">Uncharacterized protein</fullName>
    </submittedName>
</protein>
<dbReference type="EMBL" id="JAINUG010000025">
    <property type="protein sequence ID" value="KAJ8410747.1"/>
    <property type="molecule type" value="Genomic_DNA"/>
</dbReference>
<keyword evidence="4" id="KW-1185">Reference proteome</keyword>
<evidence type="ECO:0000313" key="3">
    <source>
        <dbReference type="EMBL" id="KAJ8410747.1"/>
    </source>
</evidence>
<dbReference type="InterPro" id="IPR011989">
    <property type="entry name" value="ARM-like"/>
</dbReference>
<dbReference type="PANTHER" id="PTHR21630">
    <property type="entry name" value="VEPH-A/MELTED"/>
    <property type="match status" value="1"/>
</dbReference>
<dbReference type="PANTHER" id="PTHR21630:SF10">
    <property type="entry name" value="VENTRICULAR ZONE-EXPRESSED PH DOMAIN-CONTAINING PROTEIN HOMOLOG 1"/>
    <property type="match status" value="1"/>
</dbReference>
<proteinExistence type="predicted"/>
<comment type="subcellular location">
    <subcellularLocation>
        <location evidence="1">Endomembrane system</location>
        <topology evidence="1">Peripheral membrane protein</topology>
    </subcellularLocation>
</comment>
<organism evidence="3 4">
    <name type="scientific">Aldrovandia affinis</name>
    <dbReference type="NCBI Taxonomy" id="143900"/>
    <lineage>
        <taxon>Eukaryota</taxon>
        <taxon>Metazoa</taxon>
        <taxon>Chordata</taxon>
        <taxon>Craniata</taxon>
        <taxon>Vertebrata</taxon>
        <taxon>Euteleostomi</taxon>
        <taxon>Actinopterygii</taxon>
        <taxon>Neopterygii</taxon>
        <taxon>Teleostei</taxon>
        <taxon>Notacanthiformes</taxon>
        <taxon>Halosauridae</taxon>
        <taxon>Aldrovandia</taxon>
    </lineage>
</organism>
<comment type="caution">
    <text evidence="3">The sequence shown here is derived from an EMBL/GenBank/DDBJ whole genome shotgun (WGS) entry which is preliminary data.</text>
</comment>
<dbReference type="GO" id="GO:0005886">
    <property type="term" value="C:plasma membrane"/>
    <property type="evidence" value="ECO:0007669"/>
    <property type="project" value="TreeGrafter"/>
</dbReference>